<feature type="transmembrane region" description="Helical" evidence="1">
    <location>
        <begin position="66"/>
        <end position="87"/>
    </location>
</feature>
<dbReference type="EMBL" id="JAEQNB010000001">
    <property type="protein sequence ID" value="MBL0385399.1"/>
    <property type="molecule type" value="Genomic_DNA"/>
</dbReference>
<gene>
    <name evidence="2" type="ORF">JJB07_01955</name>
</gene>
<feature type="transmembrane region" description="Helical" evidence="1">
    <location>
        <begin position="170"/>
        <end position="188"/>
    </location>
</feature>
<evidence type="ECO:0000256" key="1">
    <source>
        <dbReference type="SAM" id="Phobius"/>
    </source>
</evidence>
<feature type="transmembrane region" description="Helical" evidence="1">
    <location>
        <begin position="141"/>
        <end position="163"/>
    </location>
</feature>
<keyword evidence="1" id="KW-0812">Transmembrane</keyword>
<feature type="transmembrane region" description="Helical" evidence="1">
    <location>
        <begin position="194"/>
        <end position="213"/>
    </location>
</feature>
<feature type="transmembrane region" description="Helical" evidence="1">
    <location>
        <begin position="35"/>
        <end position="60"/>
    </location>
</feature>
<reference evidence="2 3" key="1">
    <citation type="submission" date="2021-01" db="EMBL/GenBank/DDBJ databases">
        <title>Tumebacillus sp. strain ITR2 16S ribosomal RNA gene Genome sequencing and assembly.</title>
        <authorList>
            <person name="Kang M."/>
        </authorList>
    </citation>
    <scope>NUCLEOTIDE SEQUENCE [LARGE SCALE GENOMIC DNA]</scope>
    <source>
        <strain evidence="2 3">ITR2</strain>
    </source>
</reference>
<accession>A0ABS1J5S9</accession>
<keyword evidence="1" id="KW-1133">Transmembrane helix</keyword>
<organism evidence="2 3">
    <name type="scientific">Tumebacillus amylolyticus</name>
    <dbReference type="NCBI Taxonomy" id="2801339"/>
    <lineage>
        <taxon>Bacteria</taxon>
        <taxon>Bacillati</taxon>
        <taxon>Bacillota</taxon>
        <taxon>Bacilli</taxon>
        <taxon>Bacillales</taxon>
        <taxon>Alicyclobacillaceae</taxon>
        <taxon>Tumebacillus</taxon>
    </lineage>
</organism>
<dbReference type="RefSeq" id="WP_201630666.1">
    <property type="nucleotide sequence ID" value="NZ_JAEQNB010000001.1"/>
</dbReference>
<evidence type="ECO:0000313" key="2">
    <source>
        <dbReference type="EMBL" id="MBL0385399.1"/>
    </source>
</evidence>
<dbReference type="Proteomes" id="UP000602284">
    <property type="component" value="Unassembled WGS sequence"/>
</dbReference>
<evidence type="ECO:0000313" key="3">
    <source>
        <dbReference type="Proteomes" id="UP000602284"/>
    </source>
</evidence>
<sequence length="219" mass="24119">MNASSWVPLGASLISLWFAVLLFRQYTGRKRLFQLWWSISMLSYACASFGEFYALAFGWSSAMYKFYYFNAVSLVAIMAVGEMYMLFKAKVGHLYLVVMIALMAALAFLLTTAVPDPAVMGHNDAAIGGNALPKGSVIRSVFPPILSGVGGMILIFGPLWSWWKTRFTGNWFIAAGAVILSLVGRLAVLGYPEWLPLGELVGIVVIFYGVFGWSRVKKA</sequence>
<feature type="transmembrane region" description="Helical" evidence="1">
    <location>
        <begin position="6"/>
        <end position="23"/>
    </location>
</feature>
<comment type="caution">
    <text evidence="2">The sequence shown here is derived from an EMBL/GenBank/DDBJ whole genome shotgun (WGS) entry which is preliminary data.</text>
</comment>
<proteinExistence type="predicted"/>
<keyword evidence="3" id="KW-1185">Reference proteome</keyword>
<protein>
    <submittedName>
        <fullName evidence="2">Uncharacterized protein</fullName>
    </submittedName>
</protein>
<name>A0ABS1J5S9_9BACL</name>
<feature type="transmembrane region" description="Helical" evidence="1">
    <location>
        <begin position="94"/>
        <end position="114"/>
    </location>
</feature>
<keyword evidence="1" id="KW-0472">Membrane</keyword>